<dbReference type="AlphaFoldDB" id="A0A8J3YCK2"/>
<dbReference type="InterPro" id="IPR051677">
    <property type="entry name" value="AfsR-DnrI-RedD_regulator"/>
</dbReference>
<dbReference type="InterPro" id="IPR005158">
    <property type="entry name" value="BTAD"/>
</dbReference>
<evidence type="ECO:0000256" key="2">
    <source>
        <dbReference type="ARBA" id="ARBA00023015"/>
    </source>
</evidence>
<dbReference type="GO" id="GO:0006355">
    <property type="term" value="P:regulation of DNA-templated transcription"/>
    <property type="evidence" value="ECO:0007669"/>
    <property type="project" value="InterPro"/>
</dbReference>
<gene>
    <name evidence="7" type="ORF">Sya03_49660</name>
</gene>
<feature type="domain" description="OmpR/PhoB-type" evidence="6">
    <location>
        <begin position="1"/>
        <end position="58"/>
    </location>
</feature>
<keyword evidence="8" id="KW-1185">Reference proteome</keyword>
<dbReference type="SUPFAM" id="SSF46894">
    <property type="entry name" value="C-terminal effector domain of the bipartite response regulators"/>
    <property type="match status" value="1"/>
</dbReference>
<proteinExistence type="inferred from homology"/>
<dbReference type="GO" id="GO:0000160">
    <property type="term" value="P:phosphorelay signal transduction system"/>
    <property type="evidence" value="ECO:0007669"/>
    <property type="project" value="InterPro"/>
</dbReference>
<organism evidence="7 8">
    <name type="scientific">Spirilliplanes yamanashiensis</name>
    <dbReference type="NCBI Taxonomy" id="42233"/>
    <lineage>
        <taxon>Bacteria</taxon>
        <taxon>Bacillati</taxon>
        <taxon>Actinomycetota</taxon>
        <taxon>Actinomycetes</taxon>
        <taxon>Micromonosporales</taxon>
        <taxon>Micromonosporaceae</taxon>
        <taxon>Spirilliplanes</taxon>
    </lineage>
</organism>
<dbReference type="GO" id="GO:0003677">
    <property type="term" value="F:DNA binding"/>
    <property type="evidence" value="ECO:0007669"/>
    <property type="project" value="UniProtKB-UniRule"/>
</dbReference>
<dbReference type="InterPro" id="IPR016032">
    <property type="entry name" value="Sig_transdc_resp-reg_C-effctor"/>
</dbReference>
<dbReference type="Pfam" id="PF03704">
    <property type="entry name" value="BTAD"/>
    <property type="match status" value="1"/>
</dbReference>
<comment type="similarity">
    <text evidence="1">Belongs to the AfsR/DnrI/RedD regulatory family.</text>
</comment>
<dbReference type="PANTHER" id="PTHR35807">
    <property type="entry name" value="TRANSCRIPTIONAL REGULATOR REDD-RELATED"/>
    <property type="match status" value="1"/>
</dbReference>
<evidence type="ECO:0000256" key="3">
    <source>
        <dbReference type="ARBA" id="ARBA00023125"/>
    </source>
</evidence>
<dbReference type="InterPro" id="IPR001867">
    <property type="entry name" value="OmpR/PhoB-type_DNA-bd"/>
</dbReference>
<dbReference type="Gene3D" id="1.25.40.10">
    <property type="entry name" value="Tetratricopeptide repeat domain"/>
    <property type="match status" value="1"/>
</dbReference>
<evidence type="ECO:0000256" key="1">
    <source>
        <dbReference type="ARBA" id="ARBA00005820"/>
    </source>
</evidence>
<dbReference type="PANTHER" id="PTHR35807:SF1">
    <property type="entry name" value="TRANSCRIPTIONAL REGULATOR REDD"/>
    <property type="match status" value="1"/>
</dbReference>
<comment type="caution">
    <text evidence="7">The sequence shown here is derived from an EMBL/GenBank/DDBJ whole genome shotgun (WGS) entry which is preliminary data.</text>
</comment>
<keyword evidence="2" id="KW-0805">Transcription regulation</keyword>
<dbReference type="Gene3D" id="1.10.10.10">
    <property type="entry name" value="Winged helix-like DNA-binding domain superfamily/Winged helix DNA-binding domain"/>
    <property type="match status" value="1"/>
</dbReference>
<protein>
    <recommendedName>
        <fullName evidence="6">OmpR/PhoB-type domain-containing protein</fullName>
    </recommendedName>
</protein>
<name>A0A8J3YCK2_9ACTN</name>
<dbReference type="InterPro" id="IPR036388">
    <property type="entry name" value="WH-like_DNA-bd_sf"/>
</dbReference>
<evidence type="ECO:0000259" key="6">
    <source>
        <dbReference type="PROSITE" id="PS51755"/>
    </source>
</evidence>
<evidence type="ECO:0000256" key="4">
    <source>
        <dbReference type="ARBA" id="ARBA00023163"/>
    </source>
</evidence>
<sequence length="211" mass="22570">MDAGAVVPAAGLIDRVWGNDPPDGALNVLYSYVCRLRRALGPAGVPLLRRSGGYLLDVDRDRVDVHRFRRLAATADAAPDPAAALDAALALWGGTALSGLAGPWAGSVRATLDDERVAVLMARNEVHLAAGRPAEVVRVLRDAVAARPDDERLVEQLMLALYRCGLPAEARRQYRAVADRAAAEGAAPGRRLRDLHERIRRADPVLAVGQP</sequence>
<accession>A0A8J3YCK2</accession>
<keyword evidence="4" id="KW-0804">Transcription</keyword>
<dbReference type="SUPFAM" id="SSF48452">
    <property type="entry name" value="TPR-like"/>
    <property type="match status" value="1"/>
</dbReference>
<dbReference type="SMART" id="SM01043">
    <property type="entry name" value="BTAD"/>
    <property type="match status" value="1"/>
</dbReference>
<dbReference type="Proteomes" id="UP000652013">
    <property type="component" value="Unassembled WGS sequence"/>
</dbReference>
<dbReference type="InterPro" id="IPR011990">
    <property type="entry name" value="TPR-like_helical_dom_sf"/>
</dbReference>
<dbReference type="PROSITE" id="PS51755">
    <property type="entry name" value="OMPR_PHOB"/>
    <property type="match status" value="1"/>
</dbReference>
<evidence type="ECO:0000313" key="8">
    <source>
        <dbReference type="Proteomes" id="UP000652013"/>
    </source>
</evidence>
<reference evidence="7" key="1">
    <citation type="submission" date="2021-01" db="EMBL/GenBank/DDBJ databases">
        <title>Whole genome shotgun sequence of Spirilliplanes yamanashiensis NBRC 15828.</title>
        <authorList>
            <person name="Komaki H."/>
            <person name="Tamura T."/>
        </authorList>
    </citation>
    <scope>NUCLEOTIDE SEQUENCE</scope>
    <source>
        <strain evidence="7">NBRC 15828</strain>
    </source>
</reference>
<keyword evidence="3 5" id="KW-0238">DNA-binding</keyword>
<evidence type="ECO:0000256" key="5">
    <source>
        <dbReference type="PROSITE-ProRule" id="PRU01091"/>
    </source>
</evidence>
<evidence type="ECO:0000313" key="7">
    <source>
        <dbReference type="EMBL" id="GIJ05614.1"/>
    </source>
</evidence>
<dbReference type="EMBL" id="BOOY01000035">
    <property type="protein sequence ID" value="GIJ05614.1"/>
    <property type="molecule type" value="Genomic_DNA"/>
</dbReference>
<feature type="DNA-binding region" description="OmpR/PhoB-type" evidence="5">
    <location>
        <begin position="1"/>
        <end position="58"/>
    </location>
</feature>